<evidence type="ECO:0000259" key="1">
    <source>
        <dbReference type="Pfam" id="PF05709"/>
    </source>
</evidence>
<dbReference type="OrthoDB" id="2194642at2"/>
<dbReference type="InterPro" id="IPR008841">
    <property type="entry name" value="Siphovirus-type_tail_N"/>
</dbReference>
<reference evidence="2 3" key="1">
    <citation type="submission" date="2013-02" db="EMBL/GenBank/DDBJ databases">
        <title>The Genome Sequence of Enterococcus phoeniculicola BAA-412.</title>
        <authorList>
            <consortium name="The Broad Institute Genome Sequencing Platform"/>
            <consortium name="The Broad Institute Genome Sequencing Center for Infectious Disease"/>
            <person name="Earl A.M."/>
            <person name="Gilmore M.S."/>
            <person name="Lebreton F."/>
            <person name="Walker B."/>
            <person name="Young S.K."/>
            <person name="Zeng Q."/>
            <person name="Gargeya S."/>
            <person name="Fitzgerald M."/>
            <person name="Haas B."/>
            <person name="Abouelleil A."/>
            <person name="Alvarado L."/>
            <person name="Arachchi H.M."/>
            <person name="Berlin A.M."/>
            <person name="Chapman S.B."/>
            <person name="Dewar J."/>
            <person name="Goldberg J."/>
            <person name="Griggs A."/>
            <person name="Gujja S."/>
            <person name="Hansen M."/>
            <person name="Howarth C."/>
            <person name="Imamovic A."/>
            <person name="Larimer J."/>
            <person name="McCowan C."/>
            <person name="Murphy C."/>
            <person name="Neiman D."/>
            <person name="Pearson M."/>
            <person name="Priest M."/>
            <person name="Roberts A."/>
            <person name="Saif S."/>
            <person name="Shea T."/>
            <person name="Sisk P."/>
            <person name="Sykes S."/>
            <person name="Wortman J."/>
            <person name="Nusbaum C."/>
            <person name="Birren B."/>
        </authorList>
    </citation>
    <scope>NUCLEOTIDE SEQUENCE [LARGE SCALE GENOMIC DNA]</scope>
    <source>
        <strain evidence="2 3">ATCC BAA-412</strain>
    </source>
</reference>
<dbReference type="RefSeq" id="WP_010768984.1">
    <property type="nucleotide sequence ID" value="NZ_ASWE01000001.1"/>
</dbReference>
<comment type="caution">
    <text evidence="2">The sequence shown here is derived from an EMBL/GenBank/DDBJ whole genome shotgun (WGS) entry which is preliminary data.</text>
</comment>
<keyword evidence="3" id="KW-1185">Reference proteome</keyword>
<organism evidence="2 3">
    <name type="scientific">Enterococcus phoeniculicola ATCC BAA-412</name>
    <dbReference type="NCBI Taxonomy" id="1158610"/>
    <lineage>
        <taxon>Bacteria</taxon>
        <taxon>Bacillati</taxon>
        <taxon>Bacillota</taxon>
        <taxon>Bacilli</taxon>
        <taxon>Lactobacillales</taxon>
        <taxon>Enterococcaceae</taxon>
        <taxon>Enterococcus</taxon>
    </lineage>
</organism>
<dbReference type="Pfam" id="PF05709">
    <property type="entry name" value="Sipho_tail"/>
    <property type="match status" value="1"/>
</dbReference>
<name>R3W2W5_9ENTE</name>
<dbReference type="PATRIC" id="fig|1158610.3.peg.2316"/>
<proteinExistence type="predicted"/>
<dbReference type="eggNOG" id="ENOG5031W9Z">
    <property type="taxonomic scope" value="Bacteria"/>
</dbReference>
<feature type="domain" description="Siphovirus-type tail component RIFT-related" evidence="1">
    <location>
        <begin position="33"/>
        <end position="113"/>
    </location>
</feature>
<dbReference type="EMBL" id="AJAT01000017">
    <property type="protein sequence ID" value="EOL41992.1"/>
    <property type="molecule type" value="Genomic_DNA"/>
</dbReference>
<accession>R3W2W5</accession>
<evidence type="ECO:0000313" key="2">
    <source>
        <dbReference type="EMBL" id="EOL41992.1"/>
    </source>
</evidence>
<sequence length="273" mass="31606">MFYDLKFIQNEVEVHPQEQLKLVCANISRSYPQYEVEYTEFSGSNGNRETNSSFRPFTLTLDLDVFFDNEKNAELLETELYSLIFIGKPYYLLHSKSPGKRFKVNPVSLEREDEYSSYTRYKAEFLVFAGHSESVTTTLSNYDLEDDWQFSQGLVADDYEYTFNKNKFVVYNAGDFTVDPREQELTIKIEGMSDGKCTLFNKTTGERFIYTGSLYSDKGEALTLEGVYPKKNGIHCGIETNHGLISLVPGENEIEIQNISRIHVSFDFRFLYM</sequence>
<dbReference type="STRING" id="154621.RV11_GL003512"/>
<protein>
    <recommendedName>
        <fullName evidence="1">Siphovirus-type tail component RIFT-related domain-containing protein</fullName>
    </recommendedName>
</protein>
<dbReference type="Proteomes" id="UP000013785">
    <property type="component" value="Unassembled WGS sequence"/>
</dbReference>
<dbReference type="AlphaFoldDB" id="R3W2W5"/>
<gene>
    <name evidence="2" type="ORF">UC3_02340</name>
</gene>
<evidence type="ECO:0000313" key="3">
    <source>
        <dbReference type="Proteomes" id="UP000013785"/>
    </source>
</evidence>
<dbReference type="HOGENOM" id="CLU_084407_0_0_9"/>